<reference evidence="1 2" key="1">
    <citation type="submission" date="2016-10" db="EMBL/GenBank/DDBJ databases">
        <authorList>
            <person name="de Groot N.N."/>
        </authorList>
    </citation>
    <scope>NUCLEOTIDE SEQUENCE [LARGE SCALE GENOMIC DNA]</scope>
    <source>
        <strain evidence="1 2">DSM 3217</strain>
    </source>
</reference>
<dbReference type="EMBL" id="FMXR01000007">
    <property type="protein sequence ID" value="SDB12541.1"/>
    <property type="molecule type" value="Genomic_DNA"/>
</dbReference>
<sequence length="98" mass="11317">MNIQRQWARAHDSLVRAIVNLGFPEELGDQIARGLGSPKAMQRMEAYLYHVQPRSVELVVDEMLAICSEIEAWREKKASEQANARYNEILNYGLDREK</sequence>
<dbReference type="Proteomes" id="UP000199228">
    <property type="component" value="Unassembled WGS sequence"/>
</dbReference>
<gene>
    <name evidence="1" type="ORF">SAMN02910417_00954</name>
</gene>
<dbReference type="OrthoDB" id="1934790at2"/>
<evidence type="ECO:0000313" key="2">
    <source>
        <dbReference type="Proteomes" id="UP000199228"/>
    </source>
</evidence>
<name>A0A1G6AVX6_EUBOX</name>
<dbReference type="STRING" id="1732.SAMN02910417_00954"/>
<protein>
    <submittedName>
        <fullName evidence="1">Uncharacterized protein</fullName>
    </submittedName>
</protein>
<dbReference type="RefSeq" id="WP_090172777.1">
    <property type="nucleotide sequence ID" value="NZ_FMXR01000007.1"/>
</dbReference>
<accession>A0A1G6AVX6</accession>
<evidence type="ECO:0000313" key="1">
    <source>
        <dbReference type="EMBL" id="SDB12541.1"/>
    </source>
</evidence>
<keyword evidence="2" id="KW-1185">Reference proteome</keyword>
<organism evidence="1 2">
    <name type="scientific">Eubacterium oxidoreducens</name>
    <dbReference type="NCBI Taxonomy" id="1732"/>
    <lineage>
        <taxon>Bacteria</taxon>
        <taxon>Bacillati</taxon>
        <taxon>Bacillota</taxon>
        <taxon>Clostridia</taxon>
        <taxon>Eubacteriales</taxon>
        <taxon>Eubacteriaceae</taxon>
        <taxon>Eubacterium</taxon>
    </lineage>
</organism>
<dbReference type="AlphaFoldDB" id="A0A1G6AVX6"/>
<proteinExistence type="predicted"/>